<feature type="chain" id="PRO_5035936075" evidence="1">
    <location>
        <begin position="21"/>
        <end position="146"/>
    </location>
</feature>
<comment type="caution">
    <text evidence="2">The sequence shown here is derived from an EMBL/GenBank/DDBJ whole genome shotgun (WGS) entry which is preliminary data.</text>
</comment>
<proteinExistence type="predicted"/>
<keyword evidence="1" id="KW-0732">Signal</keyword>
<dbReference type="Proteomes" id="UP000494165">
    <property type="component" value="Unassembled WGS sequence"/>
</dbReference>
<keyword evidence="3" id="KW-1185">Reference proteome</keyword>
<name>A0A8S1DDU7_9INSE</name>
<organism evidence="2 3">
    <name type="scientific">Cloeon dipterum</name>
    <dbReference type="NCBI Taxonomy" id="197152"/>
    <lineage>
        <taxon>Eukaryota</taxon>
        <taxon>Metazoa</taxon>
        <taxon>Ecdysozoa</taxon>
        <taxon>Arthropoda</taxon>
        <taxon>Hexapoda</taxon>
        <taxon>Insecta</taxon>
        <taxon>Pterygota</taxon>
        <taxon>Palaeoptera</taxon>
        <taxon>Ephemeroptera</taxon>
        <taxon>Pisciforma</taxon>
        <taxon>Baetidae</taxon>
        <taxon>Cloeon</taxon>
    </lineage>
</organism>
<evidence type="ECO:0000256" key="1">
    <source>
        <dbReference type="SAM" id="SignalP"/>
    </source>
</evidence>
<reference evidence="2 3" key="1">
    <citation type="submission" date="2020-04" db="EMBL/GenBank/DDBJ databases">
        <authorList>
            <person name="Alioto T."/>
            <person name="Alioto T."/>
            <person name="Gomez Garrido J."/>
        </authorList>
    </citation>
    <scope>NUCLEOTIDE SEQUENCE [LARGE SCALE GENOMIC DNA]</scope>
</reference>
<dbReference type="AlphaFoldDB" id="A0A8S1DDU7"/>
<evidence type="ECO:0000313" key="3">
    <source>
        <dbReference type="Proteomes" id="UP000494165"/>
    </source>
</evidence>
<dbReference type="EMBL" id="CADEPI010000212">
    <property type="protein sequence ID" value="CAB3380618.1"/>
    <property type="molecule type" value="Genomic_DNA"/>
</dbReference>
<gene>
    <name evidence="2" type="ORF">CLODIP_2_CD13758</name>
</gene>
<evidence type="ECO:0000313" key="2">
    <source>
        <dbReference type="EMBL" id="CAB3380618.1"/>
    </source>
</evidence>
<feature type="signal peptide" evidence="1">
    <location>
        <begin position="1"/>
        <end position="20"/>
    </location>
</feature>
<protein>
    <submittedName>
        <fullName evidence="2">Uncharacterized protein</fullName>
    </submittedName>
</protein>
<accession>A0A8S1DDU7</accession>
<sequence length="146" mass="15751">MKGAGSATAIVLFFAHAAFGDVPGGGVCKGKITSEETVEPVYLRQADSSVLKHVDGTYQVESGESVIVACPGSRKMFDTTLFIDIKLEDGTNSFLATCINGKMSPSILGVQRVIELGQWQCGTELATYFNKEKKSDRCKGTKNPWH</sequence>